<dbReference type="InterPro" id="IPR015590">
    <property type="entry name" value="Aldehyde_DH_dom"/>
</dbReference>
<dbReference type="GO" id="GO:0004777">
    <property type="term" value="F:succinate-semialdehyde dehydrogenase (NAD+) activity"/>
    <property type="evidence" value="ECO:0007669"/>
    <property type="project" value="TreeGrafter"/>
</dbReference>
<dbReference type="Gene3D" id="3.40.309.10">
    <property type="entry name" value="Aldehyde Dehydrogenase, Chain A, domain 2"/>
    <property type="match status" value="1"/>
</dbReference>
<protein>
    <submittedName>
        <fullName evidence="6">NAD-dependent succinate-semialdehyde dehydrogenase</fullName>
    </submittedName>
</protein>
<dbReference type="PANTHER" id="PTHR43353">
    <property type="entry name" value="SUCCINATE-SEMIALDEHYDE DEHYDROGENASE, MITOCHONDRIAL"/>
    <property type="match status" value="1"/>
</dbReference>
<sequence>MRVQPSRFEGEVTMSRIDELLTSIPTDLYINGEFRPSRSGERFDVYNPATGEVLTTVASAAPEDAAEALDLAVAAQEAWAATPPRTRSDILYRAFDLATTTYREDLALLMTLEMGKPLDQADGEVTYGASFLRWFAEEATRIRGDYFRIPEGHLQAIVVRRPVGPCLFITPWNFPLAMATRKAGPAFAAGNVAILKPSKETPLTSLFFAKIMHEAGLPAGVLAVIPSKSSRTITGPLIADPRLRKLSFTGSTAVGKALLKEASANVLRTSMELGGNAPFIVFEDADIDRAVEAAVATKLRNMGEACNAADHFFVHDDVYDEFTEKFTTALASQRVGDGTEDGVDVGPLVSQHQLDDVSGLVDRAVQAGAQITTGGRRIGEEGFFFEPTVITDIAHDAEIMTTEIFGPVAPVVRFSDEKDLVRIINADSVGLAGYFHTNSLPRILRLAEKLEIGMLGVNSATISNTAAPFGGMKQSGMGREGGKEGIEEYLETVYVGMPAPDLM</sequence>
<feature type="domain" description="Aldehyde dehydrogenase" evidence="5">
    <location>
        <begin position="36"/>
        <end position="493"/>
    </location>
</feature>
<dbReference type="GO" id="GO:0009450">
    <property type="term" value="P:gamma-aminobutyric acid catabolic process"/>
    <property type="evidence" value="ECO:0007669"/>
    <property type="project" value="TreeGrafter"/>
</dbReference>
<evidence type="ECO:0000256" key="1">
    <source>
        <dbReference type="ARBA" id="ARBA00009986"/>
    </source>
</evidence>
<keyword evidence="2 4" id="KW-0560">Oxidoreductase</keyword>
<proteinExistence type="inferred from homology"/>
<dbReference type="InterPro" id="IPR016162">
    <property type="entry name" value="Ald_DH_N"/>
</dbReference>
<dbReference type="InterPro" id="IPR016163">
    <property type="entry name" value="Ald_DH_C"/>
</dbReference>
<accession>A0A3Q8WVM2</accession>
<organism evidence="6 7">
    <name type="scientific">Flaviflexus salsibiostraticola</name>
    <dbReference type="NCBI Taxonomy" id="1282737"/>
    <lineage>
        <taxon>Bacteria</taxon>
        <taxon>Bacillati</taxon>
        <taxon>Actinomycetota</taxon>
        <taxon>Actinomycetes</taxon>
        <taxon>Actinomycetales</taxon>
        <taxon>Actinomycetaceae</taxon>
        <taxon>Flaviflexus</taxon>
    </lineage>
</organism>
<dbReference type="Pfam" id="PF00171">
    <property type="entry name" value="Aldedh"/>
    <property type="match status" value="1"/>
</dbReference>
<dbReference type="CDD" id="cd07103">
    <property type="entry name" value="ALDH_F5_SSADH_GabD"/>
    <property type="match status" value="1"/>
</dbReference>
<name>A0A3Q8WVM2_9ACTO</name>
<reference evidence="6 7" key="1">
    <citation type="submission" date="2018-12" db="EMBL/GenBank/DDBJ databases">
        <title>Complete genome sequence of Flaviflexus salsibiostraticola KCTC 33148.</title>
        <authorList>
            <person name="Bae J.-W."/>
        </authorList>
    </citation>
    <scope>NUCLEOTIDE SEQUENCE [LARGE SCALE GENOMIC DNA]</scope>
    <source>
        <strain evidence="6 7">KCTC 33148</strain>
    </source>
</reference>
<dbReference type="Gene3D" id="3.40.605.10">
    <property type="entry name" value="Aldehyde Dehydrogenase, Chain A, domain 1"/>
    <property type="match status" value="1"/>
</dbReference>
<dbReference type="AlphaFoldDB" id="A0A3Q8WVM2"/>
<gene>
    <name evidence="6" type="ORF">EJO69_09690</name>
</gene>
<dbReference type="InterPro" id="IPR016160">
    <property type="entry name" value="Ald_DH_CS_CYS"/>
</dbReference>
<evidence type="ECO:0000256" key="4">
    <source>
        <dbReference type="RuleBase" id="RU003345"/>
    </source>
</evidence>
<dbReference type="EMBL" id="CP034438">
    <property type="protein sequence ID" value="AZN31144.1"/>
    <property type="molecule type" value="Genomic_DNA"/>
</dbReference>
<dbReference type="OrthoDB" id="6882680at2"/>
<evidence type="ECO:0000256" key="2">
    <source>
        <dbReference type="ARBA" id="ARBA00023002"/>
    </source>
</evidence>
<dbReference type="InterPro" id="IPR016161">
    <property type="entry name" value="Ald_DH/histidinol_DH"/>
</dbReference>
<dbReference type="PROSITE" id="PS00070">
    <property type="entry name" value="ALDEHYDE_DEHYDR_CYS"/>
    <property type="match status" value="1"/>
</dbReference>
<dbReference type="InterPro" id="IPR029510">
    <property type="entry name" value="Ald_DH_CS_GLU"/>
</dbReference>
<comment type="similarity">
    <text evidence="1 4">Belongs to the aldehyde dehydrogenase family.</text>
</comment>
<evidence type="ECO:0000259" key="5">
    <source>
        <dbReference type="Pfam" id="PF00171"/>
    </source>
</evidence>
<dbReference type="InterPro" id="IPR050740">
    <property type="entry name" value="Aldehyde_DH_Superfamily"/>
</dbReference>
<evidence type="ECO:0000313" key="6">
    <source>
        <dbReference type="EMBL" id="AZN31144.1"/>
    </source>
</evidence>
<dbReference type="Proteomes" id="UP000270021">
    <property type="component" value="Chromosome"/>
</dbReference>
<keyword evidence="7" id="KW-1185">Reference proteome</keyword>
<dbReference type="FunFam" id="3.40.605.10:FF:000026">
    <property type="entry name" value="Aldehyde dehydrogenase, putative"/>
    <property type="match status" value="1"/>
</dbReference>
<dbReference type="SUPFAM" id="SSF53720">
    <property type="entry name" value="ALDH-like"/>
    <property type="match status" value="1"/>
</dbReference>
<evidence type="ECO:0000313" key="7">
    <source>
        <dbReference type="Proteomes" id="UP000270021"/>
    </source>
</evidence>
<evidence type="ECO:0000256" key="3">
    <source>
        <dbReference type="PROSITE-ProRule" id="PRU10007"/>
    </source>
</evidence>
<dbReference type="PANTHER" id="PTHR43353:SF5">
    <property type="entry name" value="SUCCINATE-SEMIALDEHYDE DEHYDROGENASE, MITOCHONDRIAL"/>
    <property type="match status" value="1"/>
</dbReference>
<feature type="active site" evidence="3">
    <location>
        <position position="272"/>
    </location>
</feature>
<dbReference type="KEGG" id="fsl:EJO69_09690"/>
<dbReference type="FunFam" id="3.40.309.10:FF:000004">
    <property type="entry name" value="Succinate-semialdehyde dehydrogenase I"/>
    <property type="match status" value="1"/>
</dbReference>
<dbReference type="PROSITE" id="PS00687">
    <property type="entry name" value="ALDEHYDE_DEHYDR_GLU"/>
    <property type="match status" value="1"/>
</dbReference>
<dbReference type="FunFam" id="3.40.605.10:FF:000007">
    <property type="entry name" value="NAD/NADP-dependent betaine aldehyde dehydrogenase"/>
    <property type="match status" value="1"/>
</dbReference>